<evidence type="ECO:0000313" key="12">
    <source>
        <dbReference type="EnsemblMetazoa" id="SMAR004824-PA"/>
    </source>
</evidence>
<keyword evidence="8" id="KW-0239">DNA-directed DNA polymerase</keyword>
<accession>T1IUJ8</accession>
<dbReference type="InterPro" id="IPR039537">
    <property type="entry name" value="Retrotran_Ty1/copia-like"/>
</dbReference>
<keyword evidence="7" id="KW-0695">RNA-directed DNA polymerase</keyword>
<keyword evidence="5" id="KW-0460">Magnesium</keyword>
<keyword evidence="1" id="KW-0540">Nuclease</keyword>
<evidence type="ECO:0000256" key="4">
    <source>
        <dbReference type="ARBA" id="ARBA00022801"/>
    </source>
</evidence>
<dbReference type="AlphaFoldDB" id="T1IUJ8"/>
<protein>
    <recommendedName>
        <fullName evidence="11">Integrase catalytic domain-containing protein</fullName>
    </recommendedName>
</protein>
<dbReference type="EMBL" id="AFFK01019504">
    <property type="status" value="NOT_ANNOTATED_CDS"/>
    <property type="molecule type" value="Genomic_DNA"/>
</dbReference>
<name>T1IUJ8_STRMM</name>
<keyword evidence="6" id="KW-0229">DNA integration</keyword>
<keyword evidence="13" id="KW-1185">Reference proteome</keyword>
<dbReference type="InterPro" id="IPR012337">
    <property type="entry name" value="RNaseH-like_sf"/>
</dbReference>
<feature type="compositionally biased region" description="Low complexity" evidence="10">
    <location>
        <begin position="545"/>
        <end position="557"/>
    </location>
</feature>
<dbReference type="Gene3D" id="3.30.420.10">
    <property type="entry name" value="Ribonuclease H-like superfamily/Ribonuclease H"/>
    <property type="match status" value="1"/>
</dbReference>
<keyword evidence="8" id="KW-0548">Nucleotidyltransferase</keyword>
<evidence type="ECO:0000256" key="7">
    <source>
        <dbReference type="ARBA" id="ARBA00022918"/>
    </source>
</evidence>
<keyword evidence="8" id="KW-0808">Transferase</keyword>
<evidence type="ECO:0000256" key="6">
    <source>
        <dbReference type="ARBA" id="ARBA00022908"/>
    </source>
</evidence>
<dbReference type="GO" id="GO:0004519">
    <property type="term" value="F:endonuclease activity"/>
    <property type="evidence" value="ECO:0007669"/>
    <property type="project" value="UniProtKB-KW"/>
</dbReference>
<feature type="region of interest" description="Disordered" evidence="10">
    <location>
        <begin position="436"/>
        <end position="466"/>
    </location>
</feature>
<dbReference type="HOGENOM" id="CLU_035085_0_0_1"/>
<dbReference type="InterPro" id="IPR036397">
    <property type="entry name" value="RNaseH_sf"/>
</dbReference>
<dbReference type="PROSITE" id="PS50994">
    <property type="entry name" value="INTEGRASE"/>
    <property type="match status" value="1"/>
</dbReference>
<dbReference type="GO" id="GO:0006310">
    <property type="term" value="P:DNA recombination"/>
    <property type="evidence" value="ECO:0007669"/>
    <property type="project" value="UniProtKB-KW"/>
</dbReference>
<dbReference type="GO" id="GO:0003887">
    <property type="term" value="F:DNA-directed DNA polymerase activity"/>
    <property type="evidence" value="ECO:0007669"/>
    <property type="project" value="UniProtKB-KW"/>
</dbReference>
<dbReference type="InterPro" id="IPR025724">
    <property type="entry name" value="GAG-pre-integrase_dom"/>
</dbReference>
<keyword evidence="9" id="KW-0233">DNA recombination</keyword>
<dbReference type="Pfam" id="PF13976">
    <property type="entry name" value="gag_pre-integrs"/>
    <property type="match status" value="1"/>
</dbReference>
<keyword evidence="4" id="KW-0378">Hydrolase</keyword>
<dbReference type="Pfam" id="PF00665">
    <property type="entry name" value="rve"/>
    <property type="match status" value="1"/>
</dbReference>
<dbReference type="InterPro" id="IPR057670">
    <property type="entry name" value="SH3_retrovirus"/>
</dbReference>
<dbReference type="GO" id="GO:0046872">
    <property type="term" value="F:metal ion binding"/>
    <property type="evidence" value="ECO:0007669"/>
    <property type="project" value="UniProtKB-KW"/>
</dbReference>
<dbReference type="PhylomeDB" id="T1IUJ8"/>
<dbReference type="PANTHER" id="PTHR42648:SF11">
    <property type="entry name" value="TRANSPOSON TY4-P GAG-POL POLYPROTEIN"/>
    <property type="match status" value="1"/>
</dbReference>
<evidence type="ECO:0000256" key="2">
    <source>
        <dbReference type="ARBA" id="ARBA00022723"/>
    </source>
</evidence>
<dbReference type="eggNOG" id="KOG0017">
    <property type="taxonomic scope" value="Eukaryota"/>
</dbReference>
<dbReference type="EnsemblMetazoa" id="SMAR004824-RA">
    <property type="protein sequence ID" value="SMAR004824-PA"/>
    <property type="gene ID" value="SMAR004824"/>
</dbReference>
<dbReference type="InterPro" id="IPR001584">
    <property type="entry name" value="Integrase_cat-core"/>
</dbReference>
<sequence length="626" mass="71734">MLDLLNTYKFNVDEAEVAIADADAVHHGPCLEVKRQERLGFKRNLISIGKIDRAKYHIYIYNDIMKVYKNNSKTCSLHGILDDGLYRVKSPVQYKPEMKPKSIDINYSGTKDCEANSVRNYSVSVDMWHQRFGHMYTKGINILTGNDQVKGIQLPKKVDKTVCDNCEISKSTRASFKSEHKSVVKDPLELLHMDLWGPCRVPSLGGSHHLLCIVDDSTYYTWIFSLKRKSQTFDTYKNFHNRIERLSGYKIKTIRTDRRGEFTAGEFEDFLTSQGVTIQRTNSYSPEMNGVAERVNRTVLNSVRAMLLSSGLPKRLWAELAMTLIYLKNRYPHARLGNAIPYILFRKRPLSLGHLKVPGSLAYVHIPKPDRHSKLEPCAWKGVMIGYAMGTRGYRLWDPISNNVYESKHVKFDELRIYKDVVQTYVGDTPLDISDGRDTHFIPHDDSGDSDDDDTPPPLPQAQLPTRNYEAQSYTVFFSTVYFYAPGRRAPLHSRPELKEYCEQELRVKFNADDFNWVPTQEKPGYLTSDDDEATERPRYDEGGESSSTNGNGLNLNESDDAEAHIVSVYCASLKETQTFDEAMFSPQKAEWTAAMAEELDTLEQRDVFQIKPRPPHSHILLGRYF</sequence>
<evidence type="ECO:0000256" key="8">
    <source>
        <dbReference type="ARBA" id="ARBA00022932"/>
    </source>
</evidence>
<feature type="region of interest" description="Disordered" evidence="10">
    <location>
        <begin position="520"/>
        <end position="558"/>
    </location>
</feature>
<reference evidence="12" key="2">
    <citation type="submission" date="2015-02" db="UniProtKB">
        <authorList>
            <consortium name="EnsemblMetazoa"/>
        </authorList>
    </citation>
    <scope>IDENTIFICATION</scope>
</reference>
<reference evidence="13" key="1">
    <citation type="submission" date="2011-05" db="EMBL/GenBank/DDBJ databases">
        <authorList>
            <person name="Richards S.R."/>
            <person name="Qu J."/>
            <person name="Jiang H."/>
            <person name="Jhangiani S.N."/>
            <person name="Agravi P."/>
            <person name="Goodspeed R."/>
            <person name="Gross S."/>
            <person name="Mandapat C."/>
            <person name="Jackson L."/>
            <person name="Mathew T."/>
            <person name="Pu L."/>
            <person name="Thornton R."/>
            <person name="Saada N."/>
            <person name="Wilczek-Boney K.B."/>
            <person name="Lee S."/>
            <person name="Kovar C."/>
            <person name="Wu Y."/>
            <person name="Scherer S.E."/>
            <person name="Worley K.C."/>
            <person name="Muzny D.M."/>
            <person name="Gibbs R."/>
        </authorList>
    </citation>
    <scope>NUCLEOTIDE SEQUENCE</scope>
    <source>
        <strain evidence="13">Brora</strain>
    </source>
</reference>
<evidence type="ECO:0000259" key="11">
    <source>
        <dbReference type="PROSITE" id="PS50994"/>
    </source>
</evidence>
<evidence type="ECO:0000256" key="9">
    <source>
        <dbReference type="ARBA" id="ARBA00023172"/>
    </source>
</evidence>
<keyword evidence="3" id="KW-0255">Endonuclease</keyword>
<dbReference type="GO" id="GO:0015074">
    <property type="term" value="P:DNA integration"/>
    <property type="evidence" value="ECO:0007669"/>
    <property type="project" value="UniProtKB-KW"/>
</dbReference>
<dbReference type="GO" id="GO:0003964">
    <property type="term" value="F:RNA-directed DNA polymerase activity"/>
    <property type="evidence" value="ECO:0007669"/>
    <property type="project" value="UniProtKB-KW"/>
</dbReference>
<dbReference type="GO" id="GO:0003676">
    <property type="term" value="F:nucleic acid binding"/>
    <property type="evidence" value="ECO:0007669"/>
    <property type="project" value="InterPro"/>
</dbReference>
<evidence type="ECO:0000313" key="13">
    <source>
        <dbReference type="Proteomes" id="UP000014500"/>
    </source>
</evidence>
<dbReference type="PANTHER" id="PTHR42648">
    <property type="entry name" value="TRANSPOSASE, PUTATIVE-RELATED"/>
    <property type="match status" value="1"/>
</dbReference>
<feature type="domain" description="Integrase catalytic" evidence="11">
    <location>
        <begin position="183"/>
        <end position="349"/>
    </location>
</feature>
<dbReference type="GO" id="GO:0016787">
    <property type="term" value="F:hydrolase activity"/>
    <property type="evidence" value="ECO:0007669"/>
    <property type="project" value="UniProtKB-KW"/>
</dbReference>
<dbReference type="SUPFAM" id="SSF53098">
    <property type="entry name" value="Ribonuclease H-like"/>
    <property type="match status" value="1"/>
</dbReference>
<evidence type="ECO:0000256" key="5">
    <source>
        <dbReference type="ARBA" id="ARBA00022842"/>
    </source>
</evidence>
<dbReference type="Pfam" id="PF25597">
    <property type="entry name" value="SH3_retrovirus"/>
    <property type="match status" value="1"/>
</dbReference>
<keyword evidence="2" id="KW-0479">Metal-binding</keyword>
<feature type="compositionally biased region" description="Basic and acidic residues" evidence="10">
    <location>
        <begin position="436"/>
        <end position="447"/>
    </location>
</feature>
<dbReference type="Proteomes" id="UP000014500">
    <property type="component" value="Unassembled WGS sequence"/>
</dbReference>
<evidence type="ECO:0000256" key="10">
    <source>
        <dbReference type="SAM" id="MobiDB-lite"/>
    </source>
</evidence>
<evidence type="ECO:0000256" key="1">
    <source>
        <dbReference type="ARBA" id="ARBA00022722"/>
    </source>
</evidence>
<organism evidence="12 13">
    <name type="scientific">Strigamia maritima</name>
    <name type="common">European centipede</name>
    <name type="synonym">Geophilus maritimus</name>
    <dbReference type="NCBI Taxonomy" id="126957"/>
    <lineage>
        <taxon>Eukaryota</taxon>
        <taxon>Metazoa</taxon>
        <taxon>Ecdysozoa</taxon>
        <taxon>Arthropoda</taxon>
        <taxon>Myriapoda</taxon>
        <taxon>Chilopoda</taxon>
        <taxon>Pleurostigmophora</taxon>
        <taxon>Geophilomorpha</taxon>
        <taxon>Linotaeniidae</taxon>
        <taxon>Strigamia</taxon>
    </lineage>
</organism>
<proteinExistence type="predicted"/>
<evidence type="ECO:0000256" key="3">
    <source>
        <dbReference type="ARBA" id="ARBA00022759"/>
    </source>
</evidence>
<dbReference type="STRING" id="126957.T1IUJ8"/>